<accession>A0A935UGT3</accession>
<dbReference type="AlphaFoldDB" id="A0A935UGT3"/>
<dbReference type="Gene3D" id="3.40.50.720">
    <property type="entry name" value="NAD(P)-binding Rossmann-like Domain"/>
    <property type="match status" value="1"/>
</dbReference>
<feature type="region of interest" description="Disordered" evidence="1">
    <location>
        <begin position="54"/>
        <end position="73"/>
    </location>
</feature>
<reference evidence="2 3" key="1">
    <citation type="submission" date="2020-10" db="EMBL/GenBank/DDBJ databases">
        <title>Connecting structure to function with the recovery of over 1000 high-quality activated sludge metagenome-assembled genomes encoding full-length rRNA genes using long-read sequencing.</title>
        <authorList>
            <person name="Singleton C.M."/>
            <person name="Petriglieri F."/>
            <person name="Kristensen J.M."/>
            <person name="Kirkegaard R.H."/>
            <person name="Michaelsen T.Y."/>
            <person name="Andersen M.H."/>
            <person name="Karst S.M."/>
            <person name="Dueholm M.S."/>
            <person name="Nielsen P.H."/>
            <person name="Albertsen M."/>
        </authorList>
    </citation>
    <scope>NUCLEOTIDE SEQUENCE [LARGE SCALE GENOMIC DNA]</scope>
    <source>
        <strain evidence="2">EsbW_18-Q3-R4-48_BATAC.285</strain>
    </source>
</reference>
<evidence type="ECO:0000313" key="3">
    <source>
        <dbReference type="Proteomes" id="UP000697998"/>
    </source>
</evidence>
<protein>
    <submittedName>
        <fullName evidence="2">Uncharacterized protein</fullName>
    </submittedName>
</protein>
<name>A0A935UGT3_9PROT</name>
<dbReference type="InterPro" id="IPR036291">
    <property type="entry name" value="NAD(P)-bd_dom_sf"/>
</dbReference>
<organism evidence="2 3">
    <name type="scientific">Candidatus Accumulibacter proximus</name>
    <dbReference type="NCBI Taxonomy" id="2954385"/>
    <lineage>
        <taxon>Bacteria</taxon>
        <taxon>Pseudomonadati</taxon>
        <taxon>Pseudomonadota</taxon>
        <taxon>Betaproteobacteria</taxon>
        <taxon>Candidatus Accumulibacter</taxon>
    </lineage>
</organism>
<dbReference type="EMBL" id="JADJMH010000015">
    <property type="protein sequence ID" value="MBK7675997.1"/>
    <property type="molecule type" value="Genomic_DNA"/>
</dbReference>
<comment type="caution">
    <text evidence="2">The sequence shown here is derived from an EMBL/GenBank/DDBJ whole genome shotgun (WGS) entry which is preliminary data.</text>
</comment>
<dbReference type="Proteomes" id="UP000697998">
    <property type="component" value="Unassembled WGS sequence"/>
</dbReference>
<dbReference type="SUPFAM" id="SSF51735">
    <property type="entry name" value="NAD(P)-binding Rossmann-fold domains"/>
    <property type="match status" value="1"/>
</dbReference>
<evidence type="ECO:0000313" key="2">
    <source>
        <dbReference type="EMBL" id="MBK7675997.1"/>
    </source>
</evidence>
<evidence type="ECO:0000256" key="1">
    <source>
        <dbReference type="SAM" id="MobiDB-lite"/>
    </source>
</evidence>
<sequence>MASIAAFQPVLAGHRCDCEAYVLSLSESLAEELRGSGVSVTVLCPGITTRRYRQRGRGERGARPAAGLLIGDR</sequence>
<gene>
    <name evidence="2" type="ORF">IPJ27_15290</name>
</gene>
<proteinExistence type="predicted"/>